<feature type="compositionally biased region" description="Basic and acidic residues" evidence="1">
    <location>
        <begin position="128"/>
        <end position="140"/>
    </location>
</feature>
<keyword evidence="2" id="KW-1133">Transmembrane helix</keyword>
<feature type="compositionally biased region" description="Polar residues" evidence="1">
    <location>
        <begin position="141"/>
        <end position="161"/>
    </location>
</feature>
<keyword evidence="2" id="KW-0812">Transmembrane</keyword>
<evidence type="ECO:0000256" key="1">
    <source>
        <dbReference type="SAM" id="MobiDB-lite"/>
    </source>
</evidence>
<feature type="region of interest" description="Disordered" evidence="1">
    <location>
        <begin position="204"/>
        <end position="271"/>
    </location>
</feature>
<reference evidence="3" key="1">
    <citation type="journal article" date="2018" name="Genome Biol. Evol.">
        <title>Genomics and development of Lentinus tigrinus, a white-rot wood-decaying mushroom with dimorphic fruiting bodies.</title>
        <authorList>
            <person name="Wu B."/>
            <person name="Xu Z."/>
            <person name="Knudson A."/>
            <person name="Carlson A."/>
            <person name="Chen N."/>
            <person name="Kovaka S."/>
            <person name="LaButti K."/>
            <person name="Lipzen A."/>
            <person name="Pennachio C."/>
            <person name="Riley R."/>
            <person name="Schakwitz W."/>
            <person name="Umezawa K."/>
            <person name="Ohm R.A."/>
            <person name="Grigoriev I.V."/>
            <person name="Nagy L.G."/>
            <person name="Gibbons J."/>
            <person name="Hibbett D."/>
        </authorList>
    </citation>
    <scope>NUCLEOTIDE SEQUENCE [LARGE SCALE GENOMIC DNA]</scope>
    <source>
        <strain evidence="3">ALCF2SS1-6</strain>
    </source>
</reference>
<dbReference type="AlphaFoldDB" id="A0A5C2S867"/>
<organism evidence="3 4">
    <name type="scientific">Lentinus tigrinus ALCF2SS1-6</name>
    <dbReference type="NCBI Taxonomy" id="1328759"/>
    <lineage>
        <taxon>Eukaryota</taxon>
        <taxon>Fungi</taxon>
        <taxon>Dikarya</taxon>
        <taxon>Basidiomycota</taxon>
        <taxon>Agaricomycotina</taxon>
        <taxon>Agaricomycetes</taxon>
        <taxon>Polyporales</taxon>
        <taxon>Polyporaceae</taxon>
        <taxon>Lentinus</taxon>
    </lineage>
</organism>
<proteinExistence type="predicted"/>
<sequence>MANFEFSWAIFTGVFSIVVVIPGSLLYIHSQLPSQKLRPMFETLTEAEELLLSCTEEGLVYGAKAEGFRSKLDQLRHRAERARFEAHTARTYAEDVANWVKGLSRKIHEICSKVRDVRADISTNSLRERERQAALRDQHTATENGESGNPELTVSAASSPVASEDGVLVGGDADTKGGTAQLHNLADIPQSPESQSDEIAADCKLPTTPSLGHATDLEKPSSLSMATPQSIESLRKVAQSDRRCSISSGSSGTSLLQSMRRKKRGGDPLSRARAMTRFVRQARAMRSLPAFTVHSRRLAAFEFAESDSDGDDDDEWIDEQAIRVLLEAARSASRLPTSR</sequence>
<gene>
    <name evidence="3" type="ORF">L227DRAFT_601578</name>
</gene>
<dbReference type="OrthoDB" id="2757612at2759"/>
<feature type="compositionally biased region" description="Polar residues" evidence="1">
    <location>
        <begin position="221"/>
        <end position="232"/>
    </location>
</feature>
<feature type="compositionally biased region" description="Basic and acidic residues" evidence="1">
    <location>
        <begin position="233"/>
        <end position="244"/>
    </location>
</feature>
<feature type="transmembrane region" description="Helical" evidence="2">
    <location>
        <begin position="6"/>
        <end position="28"/>
    </location>
</feature>
<protein>
    <submittedName>
        <fullName evidence="3">Uncharacterized protein</fullName>
    </submittedName>
</protein>
<keyword evidence="4" id="KW-1185">Reference proteome</keyword>
<feature type="region of interest" description="Disordered" evidence="1">
    <location>
        <begin position="128"/>
        <end position="179"/>
    </location>
</feature>
<dbReference type="Proteomes" id="UP000313359">
    <property type="component" value="Unassembled WGS sequence"/>
</dbReference>
<keyword evidence="2" id="KW-0472">Membrane</keyword>
<evidence type="ECO:0000313" key="3">
    <source>
        <dbReference type="EMBL" id="RPD59274.1"/>
    </source>
</evidence>
<name>A0A5C2S867_9APHY</name>
<evidence type="ECO:0000313" key="4">
    <source>
        <dbReference type="Proteomes" id="UP000313359"/>
    </source>
</evidence>
<feature type="compositionally biased region" description="Low complexity" evidence="1">
    <location>
        <begin position="245"/>
        <end position="258"/>
    </location>
</feature>
<dbReference type="EMBL" id="ML122271">
    <property type="protein sequence ID" value="RPD59274.1"/>
    <property type="molecule type" value="Genomic_DNA"/>
</dbReference>
<evidence type="ECO:0000256" key="2">
    <source>
        <dbReference type="SAM" id="Phobius"/>
    </source>
</evidence>
<accession>A0A5C2S867</accession>